<dbReference type="Gene3D" id="3.10.129.10">
    <property type="entry name" value="Hotdog Thioesterase"/>
    <property type="match status" value="1"/>
</dbReference>
<evidence type="ECO:0000259" key="3">
    <source>
        <dbReference type="Pfam" id="PF03061"/>
    </source>
</evidence>
<dbReference type="PANTHER" id="PTHR43240:SF5">
    <property type="entry name" value="1,4-DIHYDROXY-2-NAPHTHOYL-COA THIOESTERASE 1"/>
    <property type="match status" value="1"/>
</dbReference>
<dbReference type="STRING" id="734.B0187_08665"/>
<reference evidence="4" key="1">
    <citation type="submission" date="2017-02" db="EMBL/GenBank/DDBJ databases">
        <title>Draft genome sequence of Haemophilus paracuniculus CCUG 43573 type strain.</title>
        <authorList>
            <person name="Engstrom-Jakobsson H."/>
            <person name="Salva-Serra F."/>
            <person name="Thorell K."/>
            <person name="Gonzales-Siles L."/>
            <person name="Karlsson R."/>
            <person name="Boulund F."/>
            <person name="Engstrand L."/>
            <person name="Kristiansson E."/>
            <person name="Moore E."/>
        </authorList>
    </citation>
    <scope>NUCLEOTIDE SEQUENCE [LARGE SCALE GENOMIC DNA]</scope>
    <source>
        <strain evidence="4">CCUG 43573</strain>
    </source>
</reference>
<dbReference type="Pfam" id="PF03061">
    <property type="entry name" value="4HBT"/>
    <property type="match status" value="1"/>
</dbReference>
<dbReference type="OrthoDB" id="9798208at2"/>
<gene>
    <name evidence="4" type="ORF">B0187_08665</name>
</gene>
<sequence length="142" mass="15541">MNIMWHKNLTLAELNEFCQHSAVAHLGIEFTQIGDNYLEATVPVDNRTTQPFGLLHGGISATLAETLGSAAAFLSCEGEQIPVGIELNISHIKAIKQGFATARATPLHLGRDQQLWQIEQRNPQGDLCAISRLTVRLITPKS</sequence>
<evidence type="ECO:0000313" key="4">
    <source>
        <dbReference type="EMBL" id="OOR98401.1"/>
    </source>
</evidence>
<name>A0A1T0AQP8_9PAST</name>
<comment type="caution">
    <text evidence="4">The sequence shown here is derived from an EMBL/GenBank/DDBJ whole genome shotgun (WGS) entry which is preliminary data.</text>
</comment>
<evidence type="ECO:0000256" key="1">
    <source>
        <dbReference type="ARBA" id="ARBA00008324"/>
    </source>
</evidence>
<evidence type="ECO:0000256" key="2">
    <source>
        <dbReference type="ARBA" id="ARBA00022801"/>
    </source>
</evidence>
<dbReference type="GO" id="GO:0005829">
    <property type="term" value="C:cytosol"/>
    <property type="evidence" value="ECO:0007669"/>
    <property type="project" value="TreeGrafter"/>
</dbReference>
<proteinExistence type="inferred from homology"/>
<dbReference type="RefSeq" id="WP_078237469.1">
    <property type="nucleotide sequence ID" value="NZ_MUYA01000013.1"/>
</dbReference>
<dbReference type="InterPro" id="IPR006683">
    <property type="entry name" value="Thioestr_dom"/>
</dbReference>
<protein>
    <submittedName>
        <fullName evidence="4">Esterase</fullName>
    </submittedName>
</protein>
<evidence type="ECO:0000313" key="5">
    <source>
        <dbReference type="Proteomes" id="UP000190867"/>
    </source>
</evidence>
<dbReference type="NCBIfam" id="TIGR00369">
    <property type="entry name" value="unchar_dom_1"/>
    <property type="match status" value="1"/>
</dbReference>
<dbReference type="InterPro" id="IPR029069">
    <property type="entry name" value="HotDog_dom_sf"/>
</dbReference>
<keyword evidence="5" id="KW-1185">Reference proteome</keyword>
<comment type="similarity">
    <text evidence="1">Belongs to the thioesterase PaaI family.</text>
</comment>
<dbReference type="GO" id="GO:0061522">
    <property type="term" value="F:1,4-dihydroxy-2-naphthoyl-CoA thioesterase activity"/>
    <property type="evidence" value="ECO:0007669"/>
    <property type="project" value="TreeGrafter"/>
</dbReference>
<dbReference type="Proteomes" id="UP000190867">
    <property type="component" value="Unassembled WGS sequence"/>
</dbReference>
<dbReference type="SUPFAM" id="SSF54637">
    <property type="entry name" value="Thioesterase/thiol ester dehydrase-isomerase"/>
    <property type="match status" value="1"/>
</dbReference>
<feature type="domain" description="Thioesterase" evidence="3">
    <location>
        <begin position="52"/>
        <end position="129"/>
    </location>
</feature>
<organism evidence="4 5">
    <name type="scientific">Haemophilus paracuniculus</name>
    <dbReference type="NCBI Taxonomy" id="734"/>
    <lineage>
        <taxon>Bacteria</taxon>
        <taxon>Pseudomonadati</taxon>
        <taxon>Pseudomonadota</taxon>
        <taxon>Gammaproteobacteria</taxon>
        <taxon>Pasteurellales</taxon>
        <taxon>Pasteurellaceae</taxon>
        <taxon>Haemophilus</taxon>
    </lineage>
</organism>
<accession>A0A1T0AQP8</accession>
<keyword evidence="2" id="KW-0378">Hydrolase</keyword>
<dbReference type="EMBL" id="MUYA01000013">
    <property type="protein sequence ID" value="OOR98401.1"/>
    <property type="molecule type" value="Genomic_DNA"/>
</dbReference>
<dbReference type="CDD" id="cd03443">
    <property type="entry name" value="PaaI_thioesterase"/>
    <property type="match status" value="1"/>
</dbReference>
<dbReference type="InterPro" id="IPR003736">
    <property type="entry name" value="PAAI_dom"/>
</dbReference>
<dbReference type="AlphaFoldDB" id="A0A1T0AQP8"/>
<dbReference type="PANTHER" id="PTHR43240">
    <property type="entry name" value="1,4-DIHYDROXY-2-NAPHTHOYL-COA THIOESTERASE 1"/>
    <property type="match status" value="1"/>
</dbReference>